<evidence type="ECO:0000313" key="3">
    <source>
        <dbReference type="Proteomes" id="UP000482960"/>
    </source>
</evidence>
<dbReference type="PROSITE" id="PS51173">
    <property type="entry name" value="CBM2"/>
    <property type="match status" value="1"/>
</dbReference>
<dbReference type="Proteomes" id="UP000482960">
    <property type="component" value="Unassembled WGS sequence"/>
</dbReference>
<name>A0A6V8L1K7_9ACTN</name>
<reference evidence="2 3" key="1">
    <citation type="submission" date="2020-03" db="EMBL/GenBank/DDBJ databases">
        <title>Whole genome shotgun sequence of Phytohabitans rumicis NBRC 108638.</title>
        <authorList>
            <person name="Komaki H."/>
            <person name="Tamura T."/>
        </authorList>
    </citation>
    <scope>NUCLEOTIDE SEQUENCE [LARGE SCALE GENOMIC DNA]</scope>
    <source>
        <strain evidence="2 3">NBRC 108638</strain>
    </source>
</reference>
<dbReference type="EMBL" id="BLPG01000001">
    <property type="protein sequence ID" value="GFJ88509.1"/>
    <property type="molecule type" value="Genomic_DNA"/>
</dbReference>
<dbReference type="InterPro" id="IPR001919">
    <property type="entry name" value="CBD2"/>
</dbReference>
<gene>
    <name evidence="2" type="ORF">Prum_021510</name>
</gene>
<organism evidence="2 3">
    <name type="scientific">Phytohabitans rumicis</name>
    <dbReference type="NCBI Taxonomy" id="1076125"/>
    <lineage>
        <taxon>Bacteria</taxon>
        <taxon>Bacillati</taxon>
        <taxon>Actinomycetota</taxon>
        <taxon>Actinomycetes</taxon>
        <taxon>Micromonosporales</taxon>
        <taxon>Micromonosporaceae</taxon>
    </lineage>
</organism>
<reference evidence="2 3" key="2">
    <citation type="submission" date="2020-03" db="EMBL/GenBank/DDBJ databases">
        <authorList>
            <person name="Ichikawa N."/>
            <person name="Kimura A."/>
            <person name="Kitahashi Y."/>
            <person name="Uohara A."/>
        </authorList>
    </citation>
    <scope>NUCLEOTIDE SEQUENCE [LARGE SCALE GENOMIC DNA]</scope>
    <source>
        <strain evidence="2 3">NBRC 108638</strain>
    </source>
</reference>
<dbReference type="InterPro" id="IPR012291">
    <property type="entry name" value="CBM2_carb-bd_dom_sf"/>
</dbReference>
<dbReference type="SUPFAM" id="SSF49384">
    <property type="entry name" value="Carbohydrate-binding domain"/>
    <property type="match status" value="1"/>
</dbReference>
<feature type="domain" description="CBM2" evidence="1">
    <location>
        <begin position="30"/>
        <end position="138"/>
    </location>
</feature>
<protein>
    <recommendedName>
        <fullName evidence="1">CBM2 domain-containing protein</fullName>
    </recommendedName>
</protein>
<dbReference type="Gene3D" id="2.60.40.290">
    <property type="match status" value="1"/>
</dbReference>
<dbReference type="AlphaFoldDB" id="A0A6V8L1K7"/>
<dbReference type="InterPro" id="IPR008965">
    <property type="entry name" value="CBM2/CBM3_carb-bd_dom_sf"/>
</dbReference>
<evidence type="ECO:0000313" key="2">
    <source>
        <dbReference type="EMBL" id="GFJ88509.1"/>
    </source>
</evidence>
<dbReference type="GO" id="GO:0004553">
    <property type="term" value="F:hydrolase activity, hydrolyzing O-glycosyl compounds"/>
    <property type="evidence" value="ECO:0007669"/>
    <property type="project" value="InterPro"/>
</dbReference>
<proteinExistence type="predicted"/>
<evidence type="ECO:0000259" key="1">
    <source>
        <dbReference type="PROSITE" id="PS51173"/>
    </source>
</evidence>
<dbReference type="GO" id="GO:0005975">
    <property type="term" value="P:carbohydrate metabolic process"/>
    <property type="evidence" value="ECO:0007669"/>
    <property type="project" value="InterPro"/>
</dbReference>
<keyword evidence="3" id="KW-1185">Reference proteome</keyword>
<dbReference type="GO" id="GO:0030247">
    <property type="term" value="F:polysaccharide binding"/>
    <property type="evidence" value="ECO:0007669"/>
    <property type="project" value="UniProtKB-UniRule"/>
</dbReference>
<accession>A0A6V8L1K7</accession>
<dbReference type="SMART" id="SM00637">
    <property type="entry name" value="CBD_II"/>
    <property type="match status" value="1"/>
</dbReference>
<dbReference type="Pfam" id="PF00553">
    <property type="entry name" value="CBM_2"/>
    <property type="match status" value="1"/>
</dbReference>
<dbReference type="RefSeq" id="WP_173075872.1">
    <property type="nucleotide sequence ID" value="NZ_BAABJB010000015.1"/>
</dbReference>
<comment type="caution">
    <text evidence="2">The sequence shown here is derived from an EMBL/GenBank/DDBJ whole genome shotgun (WGS) entry which is preliminary data.</text>
</comment>
<sequence length="143" mass="15263">MRNNAMRWRSRLGALAGLLALLIGGAVLVAPGAAFADTATLSRRPLGPHSYILNFTITNDTSAPINGWRMEFDLPPGELVQGLFAFDIRVTRADPHFILENARQIVLAPGQSASYGIAILGDSWPINCVTRGTPCSITTAVSS</sequence>